<feature type="region of interest" description="Disordered" evidence="1">
    <location>
        <begin position="564"/>
        <end position="583"/>
    </location>
</feature>
<feature type="domain" description="Arb2" evidence="2">
    <location>
        <begin position="15"/>
        <end position="312"/>
    </location>
</feature>
<organism evidence="3 4">
    <name type="scientific">Sphaerulina musiva (strain SO2202)</name>
    <name type="common">Poplar stem canker fungus</name>
    <name type="synonym">Septoria musiva</name>
    <dbReference type="NCBI Taxonomy" id="692275"/>
    <lineage>
        <taxon>Eukaryota</taxon>
        <taxon>Fungi</taxon>
        <taxon>Dikarya</taxon>
        <taxon>Ascomycota</taxon>
        <taxon>Pezizomycotina</taxon>
        <taxon>Dothideomycetes</taxon>
        <taxon>Dothideomycetidae</taxon>
        <taxon>Mycosphaerellales</taxon>
        <taxon>Mycosphaerellaceae</taxon>
        <taxon>Sphaerulina</taxon>
    </lineage>
</organism>
<evidence type="ECO:0000259" key="2">
    <source>
        <dbReference type="Pfam" id="PF22749"/>
    </source>
</evidence>
<proteinExistence type="predicted"/>
<gene>
    <name evidence="3" type="ORF">SEPMUDRAFT_112227</name>
</gene>
<reference evidence="3 4" key="1">
    <citation type="journal article" date="2012" name="PLoS Pathog.">
        <title>Diverse lifestyles and strategies of plant pathogenesis encoded in the genomes of eighteen Dothideomycetes fungi.</title>
        <authorList>
            <person name="Ohm R.A."/>
            <person name="Feau N."/>
            <person name="Henrissat B."/>
            <person name="Schoch C.L."/>
            <person name="Horwitz B.A."/>
            <person name="Barry K.W."/>
            <person name="Condon B.J."/>
            <person name="Copeland A.C."/>
            <person name="Dhillon B."/>
            <person name="Glaser F."/>
            <person name="Hesse C.N."/>
            <person name="Kosti I."/>
            <person name="LaButti K."/>
            <person name="Lindquist E.A."/>
            <person name="Lucas S."/>
            <person name="Salamov A.A."/>
            <person name="Bradshaw R.E."/>
            <person name="Ciuffetti L."/>
            <person name="Hamelin R.C."/>
            <person name="Kema G.H.J."/>
            <person name="Lawrence C."/>
            <person name="Scott J.A."/>
            <person name="Spatafora J.W."/>
            <person name="Turgeon B.G."/>
            <person name="de Wit P.J.G.M."/>
            <person name="Zhong S."/>
            <person name="Goodwin S.B."/>
            <person name="Grigoriev I.V."/>
        </authorList>
    </citation>
    <scope>NUCLEOTIDE SEQUENCE [LARGE SCALE GENOMIC DNA]</scope>
    <source>
        <strain evidence="3 4">SO2202</strain>
    </source>
</reference>
<evidence type="ECO:0000256" key="1">
    <source>
        <dbReference type="SAM" id="MobiDB-lite"/>
    </source>
</evidence>
<dbReference type="PANTHER" id="PTHR21357:SF4">
    <property type="entry name" value="FAM172 FAMILY PROTEIN HOMOLOG CG10038"/>
    <property type="match status" value="1"/>
</dbReference>
<dbReference type="GO" id="GO:0035197">
    <property type="term" value="F:siRNA binding"/>
    <property type="evidence" value="ECO:0007669"/>
    <property type="project" value="TreeGrafter"/>
</dbReference>
<dbReference type="InterPro" id="IPR053858">
    <property type="entry name" value="Arb2_dom"/>
</dbReference>
<dbReference type="GO" id="GO:0031048">
    <property type="term" value="P:regulatory ncRNA-mediated heterochromatin formation"/>
    <property type="evidence" value="ECO:0007669"/>
    <property type="project" value="TreeGrafter"/>
</dbReference>
<dbReference type="GO" id="GO:0005634">
    <property type="term" value="C:nucleus"/>
    <property type="evidence" value="ECO:0007669"/>
    <property type="project" value="TreeGrafter"/>
</dbReference>
<feature type="compositionally biased region" description="Acidic residues" evidence="1">
    <location>
        <begin position="488"/>
        <end position="513"/>
    </location>
</feature>
<dbReference type="GeneID" id="27898100"/>
<dbReference type="Pfam" id="PF22749">
    <property type="entry name" value="Arb2"/>
    <property type="match status" value="1"/>
</dbReference>
<dbReference type="Proteomes" id="UP000016931">
    <property type="component" value="Unassembled WGS sequence"/>
</dbReference>
<evidence type="ECO:0000313" key="3">
    <source>
        <dbReference type="EMBL" id="EMF08210.1"/>
    </source>
</evidence>
<sequence length="583" mass="63418">MFRAVRAPGEPSYATSLSAFGYHMNEKREFVDNTTGAYFDFFHCDNDRVNDGRRGAFQQCLRTEIASVLKSEHGIEELFVGGSDGHVISYHRPVGQHISLLATEQSKLRQKRDVIVVVGESSQDCGIWAWRSVQREGGADKGSLAGLVQRITLRAATETRAGNELVEEQTPGIIVLNPGQLAYSHQLGRNMSLASWQSRLRPTAISEPYALDKKYNFVPGHQNSSEHVHTVVRHVLPQLTAGNARLHIVAIGDGSTPTLEVLSQQMAMRVGGIPESIALIETGHEHEEILNGDLKTLLSLAGKSWVQSDEPKGTKLAMPDGPLLGMPALSYAPGTNASSQDVNGHNFTIADDQDGAGAFFTQDRDLNMVTDLLGHHDVNDSSRDDLSEASTIIAVSPELPDIDDSKDFFENKENIEPRDFAPLHPNTDGDSSHVAIELPLNLAINSPPAMDVPPNTPADTPPALDMIVDEVNGEGNDITEDTLATTDFDPEVGEEEDIDDDDDEGGEEDEEPSPEPPAPVSCPTFSAGVCDGVIETVFPAVMDDVLDHLWFHITRVREHDTKEAADAAANGVAWPREGERHDD</sequence>
<dbReference type="RefSeq" id="XP_016756331.1">
    <property type="nucleotide sequence ID" value="XM_016900963.1"/>
</dbReference>
<dbReference type="HOGENOM" id="CLU_467818_0_0_1"/>
<name>M3C8J5_SPHMS</name>
<dbReference type="EMBL" id="KB456272">
    <property type="protein sequence ID" value="EMF08210.1"/>
    <property type="molecule type" value="Genomic_DNA"/>
</dbReference>
<protein>
    <recommendedName>
        <fullName evidence="2">Arb2 domain-containing protein</fullName>
    </recommendedName>
</protein>
<accession>M3C8J5</accession>
<feature type="region of interest" description="Disordered" evidence="1">
    <location>
        <begin position="474"/>
        <end position="524"/>
    </location>
</feature>
<keyword evidence="4" id="KW-1185">Reference proteome</keyword>
<dbReference type="eggNOG" id="ENOG502SGUN">
    <property type="taxonomic scope" value="Eukaryota"/>
</dbReference>
<dbReference type="AlphaFoldDB" id="M3C8J5"/>
<dbReference type="STRING" id="692275.M3C8J5"/>
<evidence type="ECO:0000313" key="4">
    <source>
        <dbReference type="Proteomes" id="UP000016931"/>
    </source>
</evidence>
<dbReference type="InterPro" id="IPR048263">
    <property type="entry name" value="Arb2"/>
</dbReference>
<dbReference type="PANTHER" id="PTHR21357">
    <property type="entry name" value="FAM172 FAMILY PROTEIN HOMOLOG CG10038"/>
    <property type="match status" value="1"/>
</dbReference>
<dbReference type="OrthoDB" id="421951at2759"/>